<keyword evidence="3 7" id="KW-0812">Transmembrane</keyword>
<dbReference type="PANTHER" id="PTHR37937:SF1">
    <property type="entry name" value="CONJUGATIVE TRANSFER: DNA TRANSPORT"/>
    <property type="match status" value="1"/>
</dbReference>
<comment type="subcellular location">
    <subcellularLocation>
        <location evidence="1">Cell membrane</location>
        <topology evidence="1">Multi-pass membrane protein</topology>
    </subcellularLocation>
</comment>
<evidence type="ECO:0000313" key="10">
    <source>
        <dbReference type="Proteomes" id="UP000585638"/>
    </source>
</evidence>
<comment type="caution">
    <text evidence="9">The sequence shown here is derived from an EMBL/GenBank/DDBJ whole genome shotgun (WGS) entry which is preliminary data.</text>
</comment>
<accession>A0A7W9KHR0</accession>
<dbReference type="PANTHER" id="PTHR37937">
    <property type="entry name" value="CONJUGATIVE TRANSFER: DNA TRANSPORT"/>
    <property type="match status" value="1"/>
</dbReference>
<dbReference type="Proteomes" id="UP000585638">
    <property type="component" value="Unassembled WGS sequence"/>
</dbReference>
<evidence type="ECO:0000256" key="7">
    <source>
        <dbReference type="SAM" id="Phobius"/>
    </source>
</evidence>
<evidence type="ECO:0000256" key="2">
    <source>
        <dbReference type="ARBA" id="ARBA00022475"/>
    </source>
</evidence>
<keyword evidence="5 7" id="KW-0472">Membrane</keyword>
<reference evidence="9 10" key="1">
    <citation type="submission" date="2020-08" db="EMBL/GenBank/DDBJ databases">
        <title>Sequencing the genomes of 1000 actinobacteria strains.</title>
        <authorList>
            <person name="Klenk H.-P."/>
        </authorList>
    </citation>
    <scope>NUCLEOTIDE SEQUENCE [LARGE SCALE GENOMIC DNA]</scope>
    <source>
        <strain evidence="9 10">DSM 43851</strain>
    </source>
</reference>
<evidence type="ECO:0000256" key="1">
    <source>
        <dbReference type="ARBA" id="ARBA00004651"/>
    </source>
</evidence>
<evidence type="ECO:0000256" key="4">
    <source>
        <dbReference type="ARBA" id="ARBA00022989"/>
    </source>
</evidence>
<sequence length="679" mass="72585">MSKSRDLLSVAFVGVVIGAAGWLLRGLPAGKFPTQAWPWLITIGGVIVLLALIASIGQRPLARLGLLGAGAVAWSVWFATGDLPTTTPGREYWPYPLVIGGLLVLLAVARWWHRQGGSAGTVNRWAARGRRNDGVASAWSIFRTSSWFAARRKASVLRPSLREVTWWRRLLVPIRELATPLARVGMLRIWSPVEDVTLRIGGPRSGKTGELAGRILDAPGAVIATSTRTDLLNTTGPLRRRLGPVHVFNPSGMGGLPSTITFDPLAGCDNPTTATTRATDLLSGVSAPGAGGDREFWAGQARRVLAALMHAAALGGATMRDVLAWVADPEAAATDVQRCLRRSPEPAFESDAQQFLGTNDRTRSSICATIMPALGWLTDSTAAASATGDGFDVQQLLDTRGTVYMLGAEDGVVAPLVTALTGHIARESRRIAGTMPGGRLDPPLTLALDEAALICPIPLDNWTADMGGRNVTIHIAAQSRAQLRQRWGDTGAAAILNNVATLMIFGGSRDPDDLGAYSTLTGDRDEKVDTFDVDGDRQSHTTRRVPVLSAGQIAQLPFGRVVIIRRGMAPAIGRVQMAWKRRDVKAYQRQVWRARLAAIWSARLNAWITAGVTASDHVGAWVTGMTTRWSAARARRAAMRSAVSAVVDAAATALEQPPALPAAPINEQPVDEHEGSRSR</sequence>
<dbReference type="Pfam" id="PF12696">
    <property type="entry name" value="TraG-D_C"/>
    <property type="match status" value="1"/>
</dbReference>
<evidence type="ECO:0000256" key="3">
    <source>
        <dbReference type="ARBA" id="ARBA00022692"/>
    </source>
</evidence>
<name>A0A7W9KHR0_9PSEU</name>
<keyword evidence="2" id="KW-1003">Cell membrane</keyword>
<dbReference type="Gene3D" id="3.40.50.300">
    <property type="entry name" value="P-loop containing nucleotide triphosphate hydrolases"/>
    <property type="match status" value="1"/>
</dbReference>
<keyword evidence="4 7" id="KW-1133">Transmembrane helix</keyword>
<feature type="transmembrane region" description="Helical" evidence="7">
    <location>
        <begin position="92"/>
        <end position="112"/>
    </location>
</feature>
<dbReference type="AlphaFoldDB" id="A0A7W9KHR0"/>
<dbReference type="InterPro" id="IPR051539">
    <property type="entry name" value="T4SS-coupling_protein"/>
</dbReference>
<evidence type="ECO:0000256" key="5">
    <source>
        <dbReference type="ARBA" id="ARBA00023136"/>
    </source>
</evidence>
<dbReference type="CDD" id="cd01127">
    <property type="entry name" value="TrwB_TraG_TraD_VirD4"/>
    <property type="match status" value="1"/>
</dbReference>
<dbReference type="InterPro" id="IPR027417">
    <property type="entry name" value="P-loop_NTPase"/>
</dbReference>
<protein>
    <recommendedName>
        <fullName evidence="8">TraD/TraG TraM recognition site domain-containing protein</fullName>
    </recommendedName>
</protein>
<organism evidence="9 10">
    <name type="scientific">Kutzneria kofuensis</name>
    <dbReference type="NCBI Taxonomy" id="103725"/>
    <lineage>
        <taxon>Bacteria</taxon>
        <taxon>Bacillati</taxon>
        <taxon>Actinomycetota</taxon>
        <taxon>Actinomycetes</taxon>
        <taxon>Pseudonocardiales</taxon>
        <taxon>Pseudonocardiaceae</taxon>
        <taxon>Kutzneria</taxon>
    </lineage>
</organism>
<dbReference type="SUPFAM" id="SSF52540">
    <property type="entry name" value="P-loop containing nucleoside triphosphate hydrolases"/>
    <property type="match status" value="1"/>
</dbReference>
<dbReference type="EMBL" id="JACHIR010000001">
    <property type="protein sequence ID" value="MBB5892630.1"/>
    <property type="molecule type" value="Genomic_DNA"/>
</dbReference>
<feature type="transmembrane region" description="Helical" evidence="7">
    <location>
        <begin position="61"/>
        <end position="80"/>
    </location>
</feature>
<dbReference type="InterPro" id="IPR032689">
    <property type="entry name" value="TraG-D_C"/>
</dbReference>
<feature type="domain" description="TraD/TraG TraM recognition site" evidence="8">
    <location>
        <begin position="443"/>
        <end position="557"/>
    </location>
</feature>
<proteinExistence type="predicted"/>
<evidence type="ECO:0000313" key="9">
    <source>
        <dbReference type="EMBL" id="MBB5892630.1"/>
    </source>
</evidence>
<dbReference type="GO" id="GO:0005886">
    <property type="term" value="C:plasma membrane"/>
    <property type="evidence" value="ECO:0007669"/>
    <property type="project" value="UniProtKB-SubCell"/>
</dbReference>
<evidence type="ECO:0000259" key="8">
    <source>
        <dbReference type="Pfam" id="PF12696"/>
    </source>
</evidence>
<feature type="region of interest" description="Disordered" evidence="6">
    <location>
        <begin position="658"/>
        <end position="679"/>
    </location>
</feature>
<evidence type="ECO:0000256" key="6">
    <source>
        <dbReference type="SAM" id="MobiDB-lite"/>
    </source>
</evidence>
<feature type="transmembrane region" description="Helical" evidence="7">
    <location>
        <begin position="36"/>
        <end position="54"/>
    </location>
</feature>
<keyword evidence="10" id="KW-1185">Reference proteome</keyword>
<feature type="transmembrane region" description="Helical" evidence="7">
    <location>
        <begin position="7"/>
        <end position="24"/>
    </location>
</feature>
<feature type="compositionally biased region" description="Basic and acidic residues" evidence="6">
    <location>
        <begin position="670"/>
        <end position="679"/>
    </location>
</feature>
<dbReference type="RefSeq" id="WP_184863504.1">
    <property type="nucleotide sequence ID" value="NZ_BAAAWY010000027.1"/>
</dbReference>
<gene>
    <name evidence="9" type="ORF">BJ998_003826</name>
</gene>